<dbReference type="PROSITE" id="PS50405">
    <property type="entry name" value="GST_CTER"/>
    <property type="match status" value="1"/>
</dbReference>
<dbReference type="Pfam" id="PF00043">
    <property type="entry name" value="GST_C"/>
    <property type="match status" value="1"/>
</dbReference>
<dbReference type="GO" id="GO:0006749">
    <property type="term" value="P:glutathione metabolic process"/>
    <property type="evidence" value="ECO:0007669"/>
    <property type="project" value="TreeGrafter"/>
</dbReference>
<dbReference type="SUPFAM" id="SSF47616">
    <property type="entry name" value="GST C-terminal domain-like"/>
    <property type="match status" value="1"/>
</dbReference>
<dbReference type="CDD" id="cd00570">
    <property type="entry name" value="GST_N_family"/>
    <property type="match status" value="1"/>
</dbReference>
<dbReference type="GO" id="GO:0016034">
    <property type="term" value="F:maleylacetoacetate isomerase activity"/>
    <property type="evidence" value="ECO:0007669"/>
    <property type="project" value="TreeGrafter"/>
</dbReference>
<dbReference type="CDD" id="cd00299">
    <property type="entry name" value="GST_C_family"/>
    <property type="match status" value="1"/>
</dbReference>
<dbReference type="PANTHER" id="PTHR42673:SF4">
    <property type="entry name" value="MALEYLACETOACETATE ISOMERASE"/>
    <property type="match status" value="1"/>
</dbReference>
<protein>
    <recommendedName>
        <fullName evidence="5">Glutathione S-transferase</fullName>
    </recommendedName>
</protein>
<evidence type="ECO:0008006" key="5">
    <source>
        <dbReference type="Google" id="ProtNLM"/>
    </source>
</evidence>
<dbReference type="PROSITE" id="PS50404">
    <property type="entry name" value="GST_NTER"/>
    <property type="match status" value="1"/>
</dbReference>
<dbReference type="Gene3D" id="1.20.1050.10">
    <property type="match status" value="1"/>
</dbReference>
<dbReference type="STRING" id="299262.BWR18_08820"/>
<evidence type="ECO:0000259" key="2">
    <source>
        <dbReference type="PROSITE" id="PS50405"/>
    </source>
</evidence>
<proteinExistence type="predicted"/>
<dbReference type="AlphaFoldDB" id="A0A1P8MUU9"/>
<feature type="domain" description="GST N-terminal" evidence="1">
    <location>
        <begin position="2"/>
        <end position="80"/>
    </location>
</feature>
<accession>A0A1P8MUU9</accession>
<evidence type="ECO:0000313" key="3">
    <source>
        <dbReference type="EMBL" id="APX11773.1"/>
    </source>
</evidence>
<dbReference type="OrthoDB" id="9797500at2"/>
<dbReference type="InterPro" id="IPR036249">
    <property type="entry name" value="Thioredoxin-like_sf"/>
</dbReference>
<dbReference type="InterPro" id="IPR010987">
    <property type="entry name" value="Glutathione-S-Trfase_C-like"/>
</dbReference>
<dbReference type="PANTHER" id="PTHR42673">
    <property type="entry name" value="MALEYLACETOACETATE ISOMERASE"/>
    <property type="match status" value="1"/>
</dbReference>
<dbReference type="Proteomes" id="UP000186336">
    <property type="component" value="Chromosome"/>
</dbReference>
<dbReference type="RefSeq" id="WP_076627633.1">
    <property type="nucleotide sequence ID" value="NZ_CP019312.1"/>
</dbReference>
<dbReference type="Gene3D" id="3.40.30.10">
    <property type="entry name" value="Glutaredoxin"/>
    <property type="match status" value="1"/>
</dbReference>
<dbReference type="Pfam" id="PF13417">
    <property type="entry name" value="GST_N_3"/>
    <property type="match status" value="1"/>
</dbReference>
<dbReference type="EMBL" id="CP019312">
    <property type="protein sequence ID" value="APX11773.1"/>
    <property type="molecule type" value="Genomic_DNA"/>
</dbReference>
<sequence length="210" mass="22940">MSATRLTGYRYSVYSRAARMGLHLAGIDHAYQEANPFEADVASQIRHPMGRVPLLQVGAETLYETAAILTWCDAMRDWQAPPMVQARAVQVGGIVDAYGYWPLVRQVYSHGWFRPAIGAPSDPDQLAAGLKASEQVLDMLEDLAQSGAVLTGSTLTRADCHLAPMIDAFQHVPEGAQALAKRRALSRWFDAIQTTPAFAETAVGTFPEPR</sequence>
<evidence type="ECO:0000313" key="4">
    <source>
        <dbReference type="Proteomes" id="UP000186336"/>
    </source>
</evidence>
<dbReference type="InterPro" id="IPR036282">
    <property type="entry name" value="Glutathione-S-Trfase_C_sf"/>
</dbReference>
<dbReference type="InterPro" id="IPR004045">
    <property type="entry name" value="Glutathione_S-Trfase_N"/>
</dbReference>
<dbReference type="InterPro" id="IPR004046">
    <property type="entry name" value="GST_C"/>
</dbReference>
<organism evidence="3 4">
    <name type="scientific">Tateyamaria omphalii</name>
    <dbReference type="NCBI Taxonomy" id="299262"/>
    <lineage>
        <taxon>Bacteria</taxon>
        <taxon>Pseudomonadati</taxon>
        <taxon>Pseudomonadota</taxon>
        <taxon>Alphaproteobacteria</taxon>
        <taxon>Rhodobacterales</taxon>
        <taxon>Roseobacteraceae</taxon>
        <taxon>Tateyamaria</taxon>
    </lineage>
</organism>
<name>A0A1P8MUU9_9RHOB</name>
<dbReference type="KEGG" id="tom:BWR18_08820"/>
<reference evidence="3 4" key="1">
    <citation type="submission" date="2017-01" db="EMBL/GenBank/DDBJ databases">
        <title>Complete genome of Tateyamaria omphalii DOK1-4 isolated from seawater in Dokdo.</title>
        <authorList>
            <person name="Kim J.H."/>
            <person name="Chi W.-J."/>
        </authorList>
    </citation>
    <scope>NUCLEOTIDE SEQUENCE [LARGE SCALE GENOMIC DNA]</scope>
    <source>
        <strain evidence="3 4">DOK1-4</strain>
    </source>
</reference>
<gene>
    <name evidence="3" type="ORF">BWR18_08820</name>
</gene>
<dbReference type="SUPFAM" id="SSF52833">
    <property type="entry name" value="Thioredoxin-like"/>
    <property type="match status" value="1"/>
</dbReference>
<evidence type="ECO:0000259" key="1">
    <source>
        <dbReference type="PROSITE" id="PS50404"/>
    </source>
</evidence>
<keyword evidence="4" id="KW-1185">Reference proteome</keyword>
<dbReference type="GO" id="GO:0006559">
    <property type="term" value="P:L-phenylalanine catabolic process"/>
    <property type="evidence" value="ECO:0007669"/>
    <property type="project" value="TreeGrafter"/>
</dbReference>
<feature type="domain" description="GST C-terminal" evidence="2">
    <location>
        <begin position="81"/>
        <end position="210"/>
    </location>
</feature>
<dbReference type="GO" id="GO:0004364">
    <property type="term" value="F:glutathione transferase activity"/>
    <property type="evidence" value="ECO:0007669"/>
    <property type="project" value="TreeGrafter"/>
</dbReference>